<keyword evidence="2" id="KW-1003">Cell membrane</keyword>
<keyword evidence="5" id="KW-0472">Membrane</keyword>
<dbReference type="Pfam" id="PF17200">
    <property type="entry name" value="sCache_2"/>
    <property type="match status" value="1"/>
</dbReference>
<dbReference type="Gene3D" id="3.30.450.20">
    <property type="entry name" value="PAS domain"/>
    <property type="match status" value="1"/>
</dbReference>
<dbReference type="SMART" id="SM01049">
    <property type="entry name" value="Cache_2"/>
    <property type="match status" value="1"/>
</dbReference>
<keyword evidence="8" id="KW-0808">Transferase</keyword>
<name>A0A6L6Q2V4_9BURK</name>
<evidence type="ECO:0000313" key="9">
    <source>
        <dbReference type="Proteomes" id="UP000484015"/>
    </source>
</evidence>
<protein>
    <submittedName>
        <fullName evidence="8">Histidine kinase</fullName>
    </submittedName>
</protein>
<accession>A0A6L6Q2V4</accession>
<sequence length="151" mass="16941">MKQWLKAVLMCFVALAMQLPVQAQEKRTPEEAVAMVKKAVAYYKEVGREKALAEFNNPKGKFVDGELYIFSYDMKGVNLASPNPKIVGRNMIDVKDVNGKPTVRSYLEVANTKGQGWVDFVWPHPITGALQQKTAYIEKVDDILVACGIYK</sequence>
<evidence type="ECO:0000256" key="1">
    <source>
        <dbReference type="ARBA" id="ARBA00004651"/>
    </source>
</evidence>
<evidence type="ECO:0000256" key="4">
    <source>
        <dbReference type="ARBA" id="ARBA00022989"/>
    </source>
</evidence>
<keyword evidence="6" id="KW-0732">Signal</keyword>
<proteinExistence type="predicted"/>
<evidence type="ECO:0000256" key="2">
    <source>
        <dbReference type="ARBA" id="ARBA00022475"/>
    </source>
</evidence>
<dbReference type="GO" id="GO:0005886">
    <property type="term" value="C:plasma membrane"/>
    <property type="evidence" value="ECO:0007669"/>
    <property type="project" value="UniProtKB-SubCell"/>
</dbReference>
<feature type="domain" description="Single Cache" evidence="7">
    <location>
        <begin position="18"/>
        <end position="104"/>
    </location>
</feature>
<dbReference type="Proteomes" id="UP000484015">
    <property type="component" value="Unassembled WGS sequence"/>
</dbReference>
<keyword evidence="8" id="KW-0418">Kinase</keyword>
<feature type="signal peptide" evidence="6">
    <location>
        <begin position="1"/>
        <end position="23"/>
    </location>
</feature>
<evidence type="ECO:0000256" key="3">
    <source>
        <dbReference type="ARBA" id="ARBA00022692"/>
    </source>
</evidence>
<evidence type="ECO:0000256" key="6">
    <source>
        <dbReference type="SAM" id="SignalP"/>
    </source>
</evidence>
<keyword evidence="9" id="KW-1185">Reference proteome</keyword>
<evidence type="ECO:0000313" key="8">
    <source>
        <dbReference type="EMBL" id="MTW03816.1"/>
    </source>
</evidence>
<dbReference type="EMBL" id="WNLA01000011">
    <property type="protein sequence ID" value="MTW03816.1"/>
    <property type="molecule type" value="Genomic_DNA"/>
</dbReference>
<evidence type="ECO:0000256" key="5">
    <source>
        <dbReference type="ARBA" id="ARBA00023136"/>
    </source>
</evidence>
<reference evidence="8 9" key="1">
    <citation type="submission" date="2019-11" db="EMBL/GenBank/DDBJ databases">
        <title>Type strains purchased from KCTC, JCM and DSMZ.</title>
        <authorList>
            <person name="Lu H."/>
        </authorList>
    </citation>
    <scope>NUCLEOTIDE SEQUENCE [LARGE SCALE GENOMIC DNA]</scope>
    <source>
        <strain evidence="8 9">KCTC 42409</strain>
    </source>
</reference>
<dbReference type="OrthoDB" id="9178561at2"/>
<dbReference type="AlphaFoldDB" id="A0A6L6Q2V4"/>
<keyword evidence="4" id="KW-1133">Transmembrane helix</keyword>
<comment type="caution">
    <text evidence="8">The sequence shown here is derived from an EMBL/GenBank/DDBJ whole genome shotgun (WGS) entry which is preliminary data.</text>
</comment>
<feature type="chain" id="PRO_5026895698" evidence="6">
    <location>
        <begin position="24"/>
        <end position="151"/>
    </location>
</feature>
<dbReference type="GO" id="GO:0016301">
    <property type="term" value="F:kinase activity"/>
    <property type="evidence" value="ECO:0007669"/>
    <property type="project" value="UniProtKB-KW"/>
</dbReference>
<gene>
    <name evidence="8" type="ORF">GM668_17165</name>
</gene>
<organism evidence="8 9">
    <name type="scientific">Pseudoduganella ginsengisoli</name>
    <dbReference type="NCBI Taxonomy" id="1462440"/>
    <lineage>
        <taxon>Bacteria</taxon>
        <taxon>Pseudomonadati</taxon>
        <taxon>Pseudomonadota</taxon>
        <taxon>Betaproteobacteria</taxon>
        <taxon>Burkholderiales</taxon>
        <taxon>Oxalobacteraceae</taxon>
        <taxon>Telluria group</taxon>
        <taxon>Pseudoduganella</taxon>
    </lineage>
</organism>
<comment type="subcellular location">
    <subcellularLocation>
        <location evidence="1">Cell membrane</location>
        <topology evidence="1">Multi-pass membrane protein</topology>
    </subcellularLocation>
</comment>
<keyword evidence="3" id="KW-0812">Transmembrane</keyword>
<dbReference type="InterPro" id="IPR033480">
    <property type="entry name" value="sCache_2"/>
</dbReference>
<dbReference type="RefSeq" id="WP_155440169.1">
    <property type="nucleotide sequence ID" value="NZ_WNLA01000011.1"/>
</dbReference>
<evidence type="ECO:0000259" key="7">
    <source>
        <dbReference type="SMART" id="SM01049"/>
    </source>
</evidence>